<feature type="domain" description="HTH LytTR-type" evidence="1">
    <location>
        <begin position="40"/>
        <end position="144"/>
    </location>
</feature>
<dbReference type="Proteomes" id="UP000280696">
    <property type="component" value="Unassembled WGS sequence"/>
</dbReference>
<sequence>MKLTMERIVKGEDEVIIRYHEMNKQLETIAGMVQGIGQKICAASDGQTLLLSPEDILYLESVDGVTYAYLEERVLKVQMSLFELAMAYGSRGFLRCSRSMVLNIYKINFLKSESGSRIRATMENGEQVMISRKYAKELRQRLKGGVKEDEE</sequence>
<dbReference type="PROSITE" id="PS50930">
    <property type="entry name" value="HTH_LYTTR"/>
    <property type="match status" value="1"/>
</dbReference>
<organism evidence="2 3">
    <name type="scientific">Parablautia intestinalis</name>
    <dbReference type="NCBI Taxonomy" id="2320100"/>
    <lineage>
        <taxon>Bacteria</taxon>
        <taxon>Bacillati</taxon>
        <taxon>Bacillota</taxon>
        <taxon>Clostridia</taxon>
        <taxon>Lachnospirales</taxon>
        <taxon>Lachnospiraceae</taxon>
        <taxon>Parablautia</taxon>
    </lineage>
</organism>
<evidence type="ECO:0000313" key="2">
    <source>
        <dbReference type="EMBL" id="RKI94273.1"/>
    </source>
</evidence>
<evidence type="ECO:0000313" key="3">
    <source>
        <dbReference type="Proteomes" id="UP000280696"/>
    </source>
</evidence>
<evidence type="ECO:0000259" key="1">
    <source>
        <dbReference type="PROSITE" id="PS50930"/>
    </source>
</evidence>
<accession>A0A3A9B3F3</accession>
<dbReference type="RefSeq" id="WP_120466113.1">
    <property type="nucleotide sequence ID" value="NZ_RAYQ01000001.1"/>
</dbReference>
<dbReference type="GO" id="GO:0003677">
    <property type="term" value="F:DNA binding"/>
    <property type="evidence" value="ECO:0007669"/>
    <property type="project" value="InterPro"/>
</dbReference>
<comment type="caution">
    <text evidence="2">The sequence shown here is derived from an EMBL/GenBank/DDBJ whole genome shotgun (WGS) entry which is preliminary data.</text>
</comment>
<dbReference type="OrthoDB" id="3186525at2"/>
<gene>
    <name evidence="2" type="ORF">D7V94_01620</name>
</gene>
<name>A0A3A9B3F3_9FIRM</name>
<dbReference type="GO" id="GO:0000156">
    <property type="term" value="F:phosphorelay response regulator activity"/>
    <property type="evidence" value="ECO:0007669"/>
    <property type="project" value="InterPro"/>
</dbReference>
<dbReference type="PANTHER" id="PTHR37299:SF4">
    <property type="entry name" value="TRANSCRIPTIONAL REGULATOR"/>
    <property type="match status" value="1"/>
</dbReference>
<dbReference type="AlphaFoldDB" id="A0A3A9B3F3"/>
<dbReference type="InterPro" id="IPR007492">
    <property type="entry name" value="LytTR_DNA-bd_dom"/>
</dbReference>
<dbReference type="Gene3D" id="2.40.50.1020">
    <property type="entry name" value="LytTr DNA-binding domain"/>
    <property type="match status" value="1"/>
</dbReference>
<dbReference type="Pfam" id="PF04397">
    <property type="entry name" value="LytTR"/>
    <property type="match status" value="1"/>
</dbReference>
<dbReference type="EMBL" id="RAYQ01000001">
    <property type="protein sequence ID" value="RKI94273.1"/>
    <property type="molecule type" value="Genomic_DNA"/>
</dbReference>
<dbReference type="InterPro" id="IPR046947">
    <property type="entry name" value="LytR-like"/>
</dbReference>
<dbReference type="PANTHER" id="PTHR37299">
    <property type="entry name" value="TRANSCRIPTIONAL REGULATOR-RELATED"/>
    <property type="match status" value="1"/>
</dbReference>
<keyword evidence="3" id="KW-1185">Reference proteome</keyword>
<proteinExistence type="predicted"/>
<reference evidence="2 3" key="1">
    <citation type="submission" date="2018-09" db="EMBL/GenBank/DDBJ databases">
        <title>Murine metabolic-syndrome-specific gut microbial biobank.</title>
        <authorList>
            <person name="Liu C."/>
        </authorList>
    </citation>
    <scope>NUCLEOTIDE SEQUENCE [LARGE SCALE GENOMIC DNA]</scope>
    <source>
        <strain evidence="2 3">0.1xD8-82</strain>
    </source>
</reference>
<dbReference type="SMART" id="SM00850">
    <property type="entry name" value="LytTR"/>
    <property type="match status" value="1"/>
</dbReference>
<protein>
    <submittedName>
        <fullName evidence="2">LytTR family transcriptional regulator</fullName>
    </submittedName>
</protein>